<comment type="caution">
    <text evidence="6">The sequence shown here is derived from an EMBL/GenBank/DDBJ whole genome shotgun (WGS) entry which is preliminary data.</text>
</comment>
<feature type="repeat" description="ANK" evidence="3">
    <location>
        <begin position="749"/>
        <end position="778"/>
    </location>
</feature>
<dbReference type="InterPro" id="IPR036770">
    <property type="entry name" value="Ankyrin_rpt-contain_sf"/>
</dbReference>
<keyword evidence="2 3" id="KW-0040">ANK repeat</keyword>
<dbReference type="InterPro" id="IPR002110">
    <property type="entry name" value="Ankyrin_rpt"/>
</dbReference>
<dbReference type="PROSITE" id="PS50297">
    <property type="entry name" value="ANK_REP_REGION"/>
    <property type="match status" value="1"/>
</dbReference>
<evidence type="ECO:0000313" key="6">
    <source>
        <dbReference type="EMBL" id="POM69342.1"/>
    </source>
</evidence>
<feature type="region of interest" description="Disordered" evidence="5">
    <location>
        <begin position="1430"/>
        <end position="1450"/>
    </location>
</feature>
<name>A0A2P4XUX9_9STRA</name>
<evidence type="ECO:0000256" key="5">
    <source>
        <dbReference type="SAM" id="MobiDB-lite"/>
    </source>
</evidence>
<dbReference type="GO" id="GO:0010468">
    <property type="term" value="P:regulation of gene expression"/>
    <property type="evidence" value="ECO:0007669"/>
    <property type="project" value="TreeGrafter"/>
</dbReference>
<accession>A0A2P4XUX9</accession>
<dbReference type="PROSITE" id="PS50096">
    <property type="entry name" value="IQ"/>
    <property type="match status" value="1"/>
</dbReference>
<dbReference type="SUPFAM" id="SSF48403">
    <property type="entry name" value="Ankyrin repeat"/>
    <property type="match status" value="1"/>
</dbReference>
<protein>
    <submittedName>
        <fullName evidence="6">Uncharacterized protein</fullName>
    </submittedName>
</protein>
<dbReference type="PROSITE" id="PS50088">
    <property type="entry name" value="ANK_REPEAT"/>
    <property type="match status" value="1"/>
</dbReference>
<gene>
    <name evidence="6" type="ORF">PHPALM_14378</name>
</gene>
<feature type="coiled-coil region" evidence="4">
    <location>
        <begin position="1096"/>
        <end position="1123"/>
    </location>
</feature>
<evidence type="ECO:0000256" key="2">
    <source>
        <dbReference type="ARBA" id="ARBA00023043"/>
    </source>
</evidence>
<evidence type="ECO:0000256" key="1">
    <source>
        <dbReference type="ARBA" id="ARBA00022737"/>
    </source>
</evidence>
<dbReference type="PANTHER" id="PTHR24124:SF14">
    <property type="entry name" value="CHROMOSOME UNDETERMINED SCAFFOLD_25, WHOLE GENOME SHOTGUN SEQUENCE"/>
    <property type="match status" value="1"/>
</dbReference>
<evidence type="ECO:0000256" key="4">
    <source>
        <dbReference type="SAM" id="Coils"/>
    </source>
</evidence>
<dbReference type="OrthoDB" id="73967at2759"/>
<dbReference type="PANTHER" id="PTHR24124">
    <property type="entry name" value="ANKYRIN REPEAT FAMILY A"/>
    <property type="match status" value="1"/>
</dbReference>
<sequence length="1497" mass="173707">MRTLKEWYKPVISGPLEEIQPVFVAAMNQEKNNQEHPTRKRIVKSILSKEAAALKDEEEREALQLVLHKQLTAFTSKLEYLEQFTDTSMNVQIRAKARAGSRRRRRIAREDMILTPLDPERNLKTAKSVATLPTYSEKKERKLATSTSLQTLRSISRAQVGNEYADEALDDAAVDEYLLRHRKGAKLAYAAIKLQATWRMYLRRRKYLPWRQRRTRHRRAIFEIWVMTYKVGYRAQRSLLRKYFTAWRAHVIEALQLREMELHLFRQAATQTELPRMVLNLVFTSDWEDERAKRLAAKAAEADKKKEVAPSSKAAFLNAFLSAAFGDVESSADKGRSRVHQLRTQHVAAREEVRKKIVQHVFRLWKRVHESNKRVGLNAQLCLKRAVRMAFGTRQRWPAEILLSVFEIWARWASFNRCRRLGLPLPQFAQSNPHWDIWLHNYQERQVRCVKASAKAPGARLRRFFLRLHAFAKKTIRERYVLALASKHYDVTLRRNVLLEWRAAIADSAAEKKLTRDVMLRMHRYASAKRKLRPLKHALHQRQCEWFTRRAWRAWKNVQLHACFKRELNLSRLENSPAWRSRLHRTLDIWRDERNSLLLWRTFEAWTHFVRKRKLFLTLRLLCTRLQRRNLLFGVFNAWKAAKWDRVDGFLEDDLRLDAWDAYRELSAFFPMMFYGSFSDAGSIFGGLPSNMYGENMQGMKQNNQELMLSVSGDSVRHFHGLLVRDSVMEIRNAILQTRHLVNAVDESSGNTALHVATQIEEPERRFEIVSLLLSEGAATLRRVNRHGLSPVELAPDRDTRLLLDKGIFAFHSRNVFDSEVVAESTGENQRLLWCMVSLMTREWGIGLRIPANVRNGQWHSTLREELWLRQTRVRFNPNSTFAPAVSRSRGFLNALKTRLCGSHHDFLLAMHSHKQSRISDPGITREQRYAKWEEQSKIKIVRASEVGEYASYARYLLATTLDTDACEQELIPSFVGLLFSLEFSIDDVLSQAYRLEGECVAAEGELWNLYQRIQNAEKSWSKLLARNVQTTSLSSPTIDVGMLRLFSNDEDADLFFRREIFLLEFAEFNSNDHGVSYDGMNIQQEALTVEIDTHMITTKRKLRKAEKKIKRVQDQIDEKEKTYREALFASTRCVKDICVARMALEHSNLRMAKTLIKYNEVKKVVARLEYAKQVLQSEAQPSITDETCPVPDELSPYDALSVSERKSLLKEEMARYRRMFQTRVILEHSAANPDTFDQSKIEQLPEALHPLQKEAVGKLHKLFVTNLLRMCCCWLAENMIAMEQADEVENFTDTESEASEDESTLTTEPTCSTRRVSRMLSTAGVMFGEGMTRRRSSIHNSRRVLENYQGNSSLNLFDPDNETMTSTYEASATLLFEEERRAAQKAEQARLGTKKVEVIPAISERNPVTGLLEKPPDHIVNIDAIKCPETNGPEPVVKSKGGPRNRKKEELQRAMMHRRLQNKRNDDEDDNLDSSHDNLLPVVHGTNLHFGNFVFG</sequence>
<keyword evidence="7" id="KW-1185">Reference proteome</keyword>
<dbReference type="Proteomes" id="UP000237271">
    <property type="component" value="Unassembled WGS sequence"/>
</dbReference>
<keyword evidence="1" id="KW-0677">Repeat</keyword>
<organism evidence="6 7">
    <name type="scientific">Phytophthora palmivora</name>
    <dbReference type="NCBI Taxonomy" id="4796"/>
    <lineage>
        <taxon>Eukaryota</taxon>
        <taxon>Sar</taxon>
        <taxon>Stramenopiles</taxon>
        <taxon>Oomycota</taxon>
        <taxon>Peronosporomycetes</taxon>
        <taxon>Peronosporales</taxon>
        <taxon>Peronosporaceae</taxon>
        <taxon>Phytophthora</taxon>
    </lineage>
</organism>
<dbReference type="GO" id="GO:0005634">
    <property type="term" value="C:nucleus"/>
    <property type="evidence" value="ECO:0007669"/>
    <property type="project" value="TreeGrafter"/>
</dbReference>
<evidence type="ECO:0000313" key="7">
    <source>
        <dbReference type="Proteomes" id="UP000237271"/>
    </source>
</evidence>
<dbReference type="Gene3D" id="1.25.40.20">
    <property type="entry name" value="Ankyrin repeat-containing domain"/>
    <property type="match status" value="1"/>
</dbReference>
<reference evidence="6 7" key="1">
    <citation type="journal article" date="2017" name="Genome Biol. Evol.">
        <title>Phytophthora megakarya and P. palmivora, closely related causal agents of cacao black pod rot, underwent increases in genome sizes and gene numbers by different mechanisms.</title>
        <authorList>
            <person name="Ali S.S."/>
            <person name="Shao J."/>
            <person name="Lary D.J."/>
            <person name="Kronmiller B."/>
            <person name="Shen D."/>
            <person name="Strem M.D."/>
            <person name="Amoako-Attah I."/>
            <person name="Akrofi A.Y."/>
            <person name="Begoude B.A."/>
            <person name="Ten Hoopen G.M."/>
            <person name="Coulibaly K."/>
            <person name="Kebe B.I."/>
            <person name="Melnick R.L."/>
            <person name="Guiltinan M.J."/>
            <person name="Tyler B.M."/>
            <person name="Meinhardt L.W."/>
            <person name="Bailey B.A."/>
        </authorList>
    </citation>
    <scope>NUCLEOTIDE SEQUENCE [LARGE SCALE GENOMIC DNA]</scope>
    <source>
        <strain evidence="7">sbr112.9</strain>
    </source>
</reference>
<keyword evidence="4" id="KW-0175">Coiled coil</keyword>
<proteinExistence type="predicted"/>
<dbReference type="EMBL" id="NCKW01007883">
    <property type="protein sequence ID" value="POM69342.1"/>
    <property type="molecule type" value="Genomic_DNA"/>
</dbReference>
<evidence type="ECO:0000256" key="3">
    <source>
        <dbReference type="PROSITE-ProRule" id="PRU00023"/>
    </source>
</evidence>